<dbReference type="EMBL" id="FIZP01000004">
    <property type="protein sequence ID" value="CZE47812.1"/>
    <property type="molecule type" value="Genomic_DNA"/>
</dbReference>
<name>A0A128ELB7_9BACT</name>
<keyword evidence="2" id="KW-0689">Ribosomal protein</keyword>
<keyword evidence="1" id="KW-0472">Membrane</keyword>
<evidence type="ECO:0000313" key="3">
    <source>
        <dbReference type="Proteomes" id="UP000069632"/>
    </source>
</evidence>
<dbReference type="GO" id="GO:0005840">
    <property type="term" value="C:ribosome"/>
    <property type="evidence" value="ECO:0007669"/>
    <property type="project" value="UniProtKB-KW"/>
</dbReference>
<feature type="transmembrane region" description="Helical" evidence="1">
    <location>
        <begin position="55"/>
        <end position="74"/>
    </location>
</feature>
<sequence>MQVTITNKDVANLKKFMILHSKKAVRQKLISFYAVPFEFILVGIILDGFLKTVPLLSLVSLVMAVFWLIIYPMYYKNMCKKHIKLAEEMQESRVEMNFLVDDEKNIISFSPSQTPRASEKFSASSLNRIVKSEQDYFLGFKEGHHIVLPVTDESKKVVEKLSEDKQIHIECFEF</sequence>
<dbReference type="RefSeq" id="WP_075493188.1">
    <property type="nucleotide sequence ID" value="NZ_CP053844.1"/>
</dbReference>
<dbReference type="Proteomes" id="UP000069632">
    <property type="component" value="Unassembled WGS sequence"/>
</dbReference>
<protein>
    <submittedName>
        <fullName evidence="2">30S ribosomal protein S20</fullName>
    </submittedName>
</protein>
<keyword evidence="2" id="KW-0687">Ribonucleoprotein</keyword>
<proteinExistence type="predicted"/>
<accession>A0A128ELB7</accession>
<keyword evidence="1" id="KW-1133">Transmembrane helix</keyword>
<reference evidence="2 3" key="1">
    <citation type="submission" date="2016-02" db="EMBL/GenBank/DDBJ databases">
        <authorList>
            <consortium name="Pathogen Informatics"/>
        </authorList>
    </citation>
    <scope>NUCLEOTIDE SEQUENCE [LARGE SCALE GENOMIC DNA]</scope>
    <source>
        <strain evidence="2 3">RC20</strain>
    </source>
</reference>
<feature type="transmembrane region" description="Helical" evidence="1">
    <location>
        <begin position="29"/>
        <end position="49"/>
    </location>
</feature>
<keyword evidence="3" id="KW-1185">Reference proteome</keyword>
<evidence type="ECO:0000256" key="1">
    <source>
        <dbReference type="SAM" id="Phobius"/>
    </source>
</evidence>
<gene>
    <name evidence="2" type="ORF">ERS672216_01077</name>
</gene>
<dbReference type="AlphaFoldDB" id="A0A128ELB7"/>
<dbReference type="OrthoDB" id="5363219at2"/>
<keyword evidence="1" id="KW-0812">Transmembrane</keyword>
<organism evidence="2 3">
    <name type="scientific">Campylobacter geochelonis</name>
    <dbReference type="NCBI Taxonomy" id="1780362"/>
    <lineage>
        <taxon>Bacteria</taxon>
        <taxon>Pseudomonadati</taxon>
        <taxon>Campylobacterota</taxon>
        <taxon>Epsilonproteobacteria</taxon>
        <taxon>Campylobacterales</taxon>
        <taxon>Campylobacteraceae</taxon>
        <taxon>Campylobacter</taxon>
    </lineage>
</organism>
<evidence type="ECO:0000313" key="2">
    <source>
        <dbReference type="EMBL" id="CZE47812.1"/>
    </source>
</evidence>